<keyword evidence="3" id="KW-1003">Cell membrane</keyword>
<evidence type="ECO:0000256" key="1">
    <source>
        <dbReference type="ARBA" id="ARBA00004651"/>
    </source>
</evidence>
<proteinExistence type="inferred from homology"/>
<dbReference type="InterPro" id="IPR047692">
    <property type="entry name" value="T4P_ComGB"/>
</dbReference>
<dbReference type="PANTHER" id="PTHR30012:SF0">
    <property type="entry name" value="TYPE II SECRETION SYSTEM PROTEIN F-RELATED"/>
    <property type="match status" value="1"/>
</dbReference>
<organism evidence="9 10">
    <name type="scientific">Vagococcus fluvialis</name>
    <dbReference type="NCBI Taxonomy" id="2738"/>
    <lineage>
        <taxon>Bacteria</taxon>
        <taxon>Bacillati</taxon>
        <taxon>Bacillota</taxon>
        <taxon>Bacilli</taxon>
        <taxon>Lactobacillales</taxon>
        <taxon>Enterococcaceae</taxon>
        <taxon>Vagococcus</taxon>
    </lineage>
</organism>
<comment type="caution">
    <text evidence="9">The sequence shown here is derived from an EMBL/GenBank/DDBJ whole genome shotgun (WGS) entry which is preliminary data.</text>
</comment>
<evidence type="ECO:0000259" key="8">
    <source>
        <dbReference type="Pfam" id="PF00482"/>
    </source>
</evidence>
<accession>A0A430A9J1</accession>
<dbReference type="InterPro" id="IPR042094">
    <property type="entry name" value="T2SS_GspF_sf"/>
</dbReference>
<feature type="transmembrane region" description="Helical" evidence="7">
    <location>
        <begin position="173"/>
        <end position="199"/>
    </location>
</feature>
<dbReference type="InterPro" id="IPR003004">
    <property type="entry name" value="GspF/PilC"/>
</dbReference>
<evidence type="ECO:0000256" key="6">
    <source>
        <dbReference type="ARBA" id="ARBA00023136"/>
    </source>
</evidence>
<comment type="similarity">
    <text evidence="2">Belongs to the GSP F family.</text>
</comment>
<dbReference type="InterPro" id="IPR018076">
    <property type="entry name" value="T2SS_GspF_dom"/>
</dbReference>
<feature type="domain" description="Type II secretion system protein GspF" evidence="8">
    <location>
        <begin position="41"/>
        <end position="159"/>
    </location>
</feature>
<dbReference type="AlphaFoldDB" id="A0A430A9J1"/>
<dbReference type="Gene3D" id="1.20.81.30">
    <property type="entry name" value="Type II secretion system (T2SS), domain F"/>
    <property type="match status" value="2"/>
</dbReference>
<dbReference type="RefSeq" id="WP_114289181.1">
    <property type="nucleotide sequence ID" value="NZ_CP081461.1"/>
</dbReference>
<dbReference type="EMBL" id="NGJX01000003">
    <property type="protein sequence ID" value="RSU03739.1"/>
    <property type="molecule type" value="Genomic_DNA"/>
</dbReference>
<evidence type="ECO:0000313" key="9">
    <source>
        <dbReference type="EMBL" id="RSU03739.1"/>
    </source>
</evidence>
<evidence type="ECO:0000256" key="4">
    <source>
        <dbReference type="ARBA" id="ARBA00022692"/>
    </source>
</evidence>
<evidence type="ECO:0000256" key="5">
    <source>
        <dbReference type="ARBA" id="ARBA00022989"/>
    </source>
</evidence>
<dbReference type="Pfam" id="PF00482">
    <property type="entry name" value="T2SSF"/>
    <property type="match status" value="2"/>
</dbReference>
<feature type="transmembrane region" description="Helical" evidence="7">
    <location>
        <begin position="132"/>
        <end position="153"/>
    </location>
</feature>
<evidence type="ECO:0000256" key="2">
    <source>
        <dbReference type="ARBA" id="ARBA00005745"/>
    </source>
</evidence>
<protein>
    <recommendedName>
        <fullName evidence="8">Type II secretion system protein GspF domain-containing protein</fullName>
    </recommendedName>
</protein>
<gene>
    <name evidence="9" type="ORF">CBF32_03465</name>
</gene>
<evidence type="ECO:0000256" key="3">
    <source>
        <dbReference type="ARBA" id="ARBA00022475"/>
    </source>
</evidence>
<keyword evidence="4 7" id="KW-0812">Transmembrane</keyword>
<feature type="domain" description="Type II secretion system protein GspF" evidence="8">
    <location>
        <begin position="233"/>
        <end position="355"/>
    </location>
</feature>
<sequence length="364" mass="41729">MGWRLIGKEVWMKPIKVNVFQKKFMMSTVNSFSKKETQDVLSLLAELLQNGFNLEQSLDFLVVIKPKKKKSIKHIKRRLIKGNSLSESLGLLNLTASQKAQLSFAEIHGDLVSTLLTMSEQMIDKEKQKQHLIKLISYPILLLVFLFGAVLGMKCYILPQMTELYTQDNNNNIGLLIVNNSPLVIGLLVILTLISYFLVKSFLAKKSAIEQANWWSRIPIVNQFYKAYYTSLFASEWGRLLIQGMEFRDVVLIMTGKNYTPLMREMAQGIEKEIEKGISINGPIKEWHFLNPELSLIILQGEVKGNLGKELLIYGRREWEGLMKLADKKIRFLQPMMFLLIAVLIISVYSALLLPIYKGMGDMY</sequence>
<keyword evidence="5 7" id="KW-1133">Transmembrane helix</keyword>
<feature type="transmembrane region" description="Helical" evidence="7">
    <location>
        <begin position="337"/>
        <end position="357"/>
    </location>
</feature>
<evidence type="ECO:0000313" key="10">
    <source>
        <dbReference type="Proteomes" id="UP000288197"/>
    </source>
</evidence>
<evidence type="ECO:0000256" key="7">
    <source>
        <dbReference type="SAM" id="Phobius"/>
    </source>
</evidence>
<dbReference type="Proteomes" id="UP000288197">
    <property type="component" value="Unassembled WGS sequence"/>
</dbReference>
<dbReference type="PANTHER" id="PTHR30012">
    <property type="entry name" value="GENERAL SECRETION PATHWAY PROTEIN"/>
    <property type="match status" value="1"/>
</dbReference>
<keyword evidence="6 7" id="KW-0472">Membrane</keyword>
<dbReference type="OrthoDB" id="2294348at2"/>
<dbReference type="GO" id="GO:0005886">
    <property type="term" value="C:plasma membrane"/>
    <property type="evidence" value="ECO:0007669"/>
    <property type="project" value="UniProtKB-SubCell"/>
</dbReference>
<comment type="subcellular location">
    <subcellularLocation>
        <location evidence="1">Cell membrane</location>
        <topology evidence="1">Multi-pass membrane protein</topology>
    </subcellularLocation>
</comment>
<name>A0A430A9J1_9ENTE</name>
<keyword evidence="10" id="KW-1185">Reference proteome</keyword>
<dbReference type="NCBIfam" id="NF041012">
    <property type="entry name" value="T4P_ComGB"/>
    <property type="match status" value="1"/>
</dbReference>
<reference evidence="9 10" key="1">
    <citation type="submission" date="2017-05" db="EMBL/GenBank/DDBJ databases">
        <title>Vagococcus spp. assemblies.</title>
        <authorList>
            <person name="Gulvik C.A."/>
        </authorList>
    </citation>
    <scope>NUCLEOTIDE SEQUENCE [LARGE SCALE GENOMIC DNA]</scope>
    <source>
        <strain evidence="9 10">NCFB 2497</strain>
    </source>
</reference>